<dbReference type="EMBL" id="NBYY01000009">
    <property type="protein sequence ID" value="PCS23501.1"/>
    <property type="molecule type" value="Genomic_DNA"/>
</dbReference>
<dbReference type="GO" id="GO:0004803">
    <property type="term" value="F:transposase activity"/>
    <property type="evidence" value="ECO:0007669"/>
    <property type="project" value="InterPro"/>
</dbReference>
<dbReference type="Pfam" id="PF03400">
    <property type="entry name" value="DDE_Tnp_IS1"/>
    <property type="match status" value="1"/>
</dbReference>
<evidence type="ECO:0000313" key="1">
    <source>
        <dbReference type="EMBL" id="PCS23501.1"/>
    </source>
</evidence>
<dbReference type="Proteomes" id="UP000219020">
    <property type="component" value="Unassembled WGS sequence"/>
</dbReference>
<dbReference type="AlphaFoldDB" id="A0A2A5T5T0"/>
<sequence>MIICEVDEQWSFVDNRNIHRWFWYAWEPQLKKIIVSAFG</sequence>
<keyword evidence="2" id="KW-1185">Reference proteome</keyword>
<dbReference type="InterPro" id="IPR005063">
    <property type="entry name" value="Transposase_27"/>
</dbReference>
<dbReference type="GO" id="GO:0006313">
    <property type="term" value="P:DNA transposition"/>
    <property type="evidence" value="ECO:0007669"/>
    <property type="project" value="InterPro"/>
</dbReference>
<protein>
    <recommendedName>
        <fullName evidence="3">Mobile element protein</fullName>
    </recommendedName>
</protein>
<proteinExistence type="predicted"/>
<dbReference type="GO" id="GO:0003677">
    <property type="term" value="F:DNA binding"/>
    <property type="evidence" value="ECO:0007669"/>
    <property type="project" value="InterPro"/>
</dbReference>
<gene>
    <name evidence="1" type="ORF">BTN49_0469</name>
</gene>
<evidence type="ECO:0000313" key="2">
    <source>
        <dbReference type="Proteomes" id="UP000219020"/>
    </source>
</evidence>
<reference evidence="2" key="1">
    <citation type="submission" date="2017-04" db="EMBL/GenBank/DDBJ databases">
        <title>Genome evolution of the luminous symbionts of deep sea anglerfish.</title>
        <authorList>
            <person name="Hendry T.A."/>
        </authorList>
    </citation>
    <scope>NUCLEOTIDE SEQUENCE [LARGE SCALE GENOMIC DNA]</scope>
</reference>
<comment type="caution">
    <text evidence="1">The sequence shown here is derived from an EMBL/GenBank/DDBJ whole genome shotgun (WGS) entry which is preliminary data.</text>
</comment>
<name>A0A2A5T5T0_9GAMM</name>
<organism evidence="1 2">
    <name type="scientific">Candidatus Enterovibrio escicola</name>
    <dbReference type="NCBI Taxonomy" id="1927127"/>
    <lineage>
        <taxon>Bacteria</taxon>
        <taxon>Pseudomonadati</taxon>
        <taxon>Pseudomonadota</taxon>
        <taxon>Gammaproteobacteria</taxon>
        <taxon>Vibrionales</taxon>
        <taxon>Vibrionaceae</taxon>
        <taxon>Enterovibrio</taxon>
    </lineage>
</organism>
<accession>A0A2A5T5T0</accession>
<evidence type="ECO:0008006" key="3">
    <source>
        <dbReference type="Google" id="ProtNLM"/>
    </source>
</evidence>